<dbReference type="GO" id="GO:0030620">
    <property type="term" value="F:U2 snRNA binding"/>
    <property type="evidence" value="ECO:0007669"/>
    <property type="project" value="TreeGrafter"/>
</dbReference>
<feature type="region of interest" description="Disordered" evidence="1">
    <location>
        <begin position="169"/>
        <end position="200"/>
    </location>
</feature>
<evidence type="ECO:0000256" key="1">
    <source>
        <dbReference type="SAM" id="MobiDB-lite"/>
    </source>
</evidence>
<protein>
    <submittedName>
        <fullName evidence="3">Coilin-like isoform X2</fullName>
    </submittedName>
</protein>
<feature type="domain" description="Coilin N-terminal" evidence="2">
    <location>
        <begin position="5"/>
        <end position="142"/>
    </location>
</feature>
<evidence type="ECO:0000313" key="3">
    <source>
        <dbReference type="EMBL" id="WOL14377.1"/>
    </source>
</evidence>
<sequence length="350" mass="39589">MEKPVRVRLEFEDHRSLLSRSQRKDGLRRCWILLGPHLDTVADVAAHIVRSFAIGRSCPHGIIIYLDEFVLPPFESTSIFRDGDIIMVRKKAGKQKQLPETCDDAYCIQDSDNVAKECELLNDNLLHSQDFHVHSRANKRKRRVDICDIQQITSTHAVMCDETKLKRKRPYQPHANGHTSWPKSHVNAKEKKGTLSSPQPVGQIAVAEDEFVPITVRSGHIHPEPIDGEWHKSLSKKAVAPPQFNGVNQKGENESELIDVDVGMQGYGIKEAALDNTWESAISEVNAKHSATHVTELPPSDSFWGEIDKNQLQQNGWDSWIANKTPPNTWSWAAREKMGTAWSTKHHKSK</sequence>
<name>A0AAQ3KVK5_9LILI</name>
<dbReference type="PANTHER" id="PTHR15197:SF0">
    <property type="entry name" value="COILIN"/>
    <property type="match status" value="1"/>
</dbReference>
<dbReference type="Proteomes" id="UP001327560">
    <property type="component" value="Chromosome 7"/>
</dbReference>
<reference evidence="3 4" key="1">
    <citation type="submission" date="2023-10" db="EMBL/GenBank/DDBJ databases">
        <title>Chromosome-scale genome assembly provides insights into flower coloration mechanisms of Canna indica.</title>
        <authorList>
            <person name="Li C."/>
        </authorList>
    </citation>
    <scope>NUCLEOTIDE SEQUENCE [LARGE SCALE GENOMIC DNA]</scope>
    <source>
        <tissue evidence="3">Flower</tissue>
    </source>
</reference>
<dbReference type="GO" id="GO:0030619">
    <property type="term" value="F:U1 snRNA binding"/>
    <property type="evidence" value="ECO:0007669"/>
    <property type="project" value="TreeGrafter"/>
</dbReference>
<dbReference type="GO" id="GO:0000387">
    <property type="term" value="P:spliceosomal snRNP assembly"/>
    <property type="evidence" value="ECO:0007669"/>
    <property type="project" value="TreeGrafter"/>
</dbReference>
<evidence type="ECO:0000259" key="2">
    <source>
        <dbReference type="Pfam" id="PF15862"/>
    </source>
</evidence>
<dbReference type="EMBL" id="CP136896">
    <property type="protein sequence ID" value="WOL14377.1"/>
    <property type="molecule type" value="Genomic_DNA"/>
</dbReference>
<keyword evidence="4" id="KW-1185">Reference proteome</keyword>
<dbReference type="PANTHER" id="PTHR15197">
    <property type="entry name" value="COILIN P80"/>
    <property type="match status" value="1"/>
</dbReference>
<accession>A0AAQ3KVK5</accession>
<dbReference type="InterPro" id="IPR031722">
    <property type="entry name" value="Coilin_N"/>
</dbReference>
<dbReference type="Pfam" id="PF15862">
    <property type="entry name" value="Coilin_N"/>
    <property type="match status" value="1"/>
</dbReference>
<evidence type="ECO:0000313" key="4">
    <source>
        <dbReference type="Proteomes" id="UP001327560"/>
    </source>
</evidence>
<gene>
    <name evidence="3" type="ORF">Cni_G23157</name>
</gene>
<dbReference type="InterPro" id="IPR024822">
    <property type="entry name" value="Coilin"/>
</dbReference>
<organism evidence="3 4">
    <name type="scientific">Canna indica</name>
    <name type="common">Indian-shot</name>
    <dbReference type="NCBI Taxonomy" id="4628"/>
    <lineage>
        <taxon>Eukaryota</taxon>
        <taxon>Viridiplantae</taxon>
        <taxon>Streptophyta</taxon>
        <taxon>Embryophyta</taxon>
        <taxon>Tracheophyta</taxon>
        <taxon>Spermatophyta</taxon>
        <taxon>Magnoliopsida</taxon>
        <taxon>Liliopsida</taxon>
        <taxon>Zingiberales</taxon>
        <taxon>Cannaceae</taxon>
        <taxon>Canna</taxon>
    </lineage>
</organism>
<proteinExistence type="predicted"/>
<dbReference type="AlphaFoldDB" id="A0AAQ3KVK5"/>
<dbReference type="GO" id="GO:0015030">
    <property type="term" value="C:Cajal body"/>
    <property type="evidence" value="ECO:0007669"/>
    <property type="project" value="TreeGrafter"/>
</dbReference>